<evidence type="ECO:0000259" key="2">
    <source>
        <dbReference type="PROSITE" id="PS01033"/>
    </source>
</evidence>
<feature type="domain" description="Globin" evidence="2">
    <location>
        <begin position="25"/>
        <end position="160"/>
    </location>
</feature>
<dbReference type="GO" id="GO:0005344">
    <property type="term" value="F:oxygen carrier activity"/>
    <property type="evidence" value="ECO:0007669"/>
    <property type="project" value="UniProtKB-KW"/>
</dbReference>
<reference evidence="3 4" key="1">
    <citation type="journal article" date="2013" name="Curr. Biol.">
        <title>The Genome of the Foraminiferan Reticulomyxa filosa.</title>
        <authorList>
            <person name="Glockner G."/>
            <person name="Hulsmann N."/>
            <person name="Schleicher M."/>
            <person name="Noegel A.A."/>
            <person name="Eichinger L."/>
            <person name="Gallinger C."/>
            <person name="Pawlowski J."/>
            <person name="Sierra R."/>
            <person name="Euteneuer U."/>
            <person name="Pillet L."/>
            <person name="Moustafa A."/>
            <person name="Platzer M."/>
            <person name="Groth M."/>
            <person name="Szafranski K."/>
            <person name="Schliwa M."/>
        </authorList>
    </citation>
    <scope>NUCLEOTIDE SEQUENCE [LARGE SCALE GENOMIC DNA]</scope>
</reference>
<organism evidence="3 4">
    <name type="scientific">Reticulomyxa filosa</name>
    <dbReference type="NCBI Taxonomy" id="46433"/>
    <lineage>
        <taxon>Eukaryota</taxon>
        <taxon>Sar</taxon>
        <taxon>Rhizaria</taxon>
        <taxon>Retaria</taxon>
        <taxon>Foraminifera</taxon>
        <taxon>Monothalamids</taxon>
        <taxon>Reticulomyxidae</taxon>
        <taxon>Reticulomyxa</taxon>
    </lineage>
</organism>
<dbReference type="InterPro" id="IPR000971">
    <property type="entry name" value="Globin"/>
</dbReference>
<dbReference type="Pfam" id="PF00042">
    <property type="entry name" value="Globin"/>
    <property type="match status" value="1"/>
</dbReference>
<dbReference type="EMBL" id="ASPP01008350">
    <property type="protein sequence ID" value="ETO25668.1"/>
    <property type="molecule type" value="Genomic_DNA"/>
</dbReference>
<dbReference type="InterPro" id="IPR012292">
    <property type="entry name" value="Globin/Proto"/>
</dbReference>
<dbReference type="SUPFAM" id="SSF46458">
    <property type="entry name" value="Globin-like"/>
    <property type="match status" value="2"/>
</dbReference>
<evidence type="ECO:0000313" key="4">
    <source>
        <dbReference type="Proteomes" id="UP000023152"/>
    </source>
</evidence>
<keyword evidence="4" id="KW-1185">Reference proteome</keyword>
<sequence length="251" mass="29778">MNIWQFFVTGKSSNNPPVSESSIEDLAREDAVKIVKSTWVELMRKQEEVGLRIYQEVLLKEVEMSRLFMQTKIEKQSTAFMMMLNIVVGYLDDLSTLDEKLTALGATHLNQYRVKRRHFKHFRTAFMRAIKQYVPWTDRREAAWMWFWARIIDRMTADNSLIPFAKDTTPQQYMEYARAIHETFDAAITDDPQLFSTTFYQDLLESQPDIANLFKGIEIKQQGAKFISMVRQFTFFFIEGQIRTKKLYFIW</sequence>
<dbReference type="GO" id="GO:0019825">
    <property type="term" value="F:oxygen binding"/>
    <property type="evidence" value="ECO:0007669"/>
    <property type="project" value="InterPro"/>
</dbReference>
<dbReference type="AlphaFoldDB" id="X6NID2"/>
<dbReference type="CDD" id="cd01040">
    <property type="entry name" value="Mb-like"/>
    <property type="match status" value="1"/>
</dbReference>
<keyword evidence="1" id="KW-0813">Transport</keyword>
<name>X6NID2_RETFI</name>
<dbReference type="GO" id="GO:0046210">
    <property type="term" value="P:nitric oxide catabolic process"/>
    <property type="evidence" value="ECO:0007669"/>
    <property type="project" value="TreeGrafter"/>
</dbReference>
<dbReference type="InterPro" id="IPR009050">
    <property type="entry name" value="Globin-like_sf"/>
</dbReference>
<evidence type="ECO:0000313" key="3">
    <source>
        <dbReference type="EMBL" id="ETO25668.1"/>
    </source>
</evidence>
<keyword evidence="1" id="KW-0349">Heme</keyword>
<dbReference type="Gene3D" id="1.10.490.10">
    <property type="entry name" value="Globins"/>
    <property type="match status" value="2"/>
</dbReference>
<dbReference type="GO" id="GO:0071500">
    <property type="term" value="P:cellular response to nitrosative stress"/>
    <property type="evidence" value="ECO:0007669"/>
    <property type="project" value="TreeGrafter"/>
</dbReference>
<comment type="similarity">
    <text evidence="1">Belongs to the globin family.</text>
</comment>
<dbReference type="GO" id="GO:0071949">
    <property type="term" value="F:FAD binding"/>
    <property type="evidence" value="ECO:0007669"/>
    <property type="project" value="TreeGrafter"/>
</dbReference>
<gene>
    <name evidence="3" type="ORF">RFI_11468</name>
</gene>
<comment type="caution">
    <text evidence="3">The sequence shown here is derived from an EMBL/GenBank/DDBJ whole genome shotgun (WGS) entry which is preliminary data.</text>
</comment>
<protein>
    <recommendedName>
        <fullName evidence="2">Globin domain-containing protein</fullName>
    </recommendedName>
</protein>
<proteinExistence type="inferred from homology"/>
<dbReference type="GO" id="GO:0008941">
    <property type="term" value="F:nitric oxide dioxygenase NAD(P)H activity"/>
    <property type="evidence" value="ECO:0007669"/>
    <property type="project" value="TreeGrafter"/>
</dbReference>
<accession>X6NID2</accession>
<dbReference type="GO" id="GO:0020037">
    <property type="term" value="F:heme binding"/>
    <property type="evidence" value="ECO:0007669"/>
    <property type="project" value="InterPro"/>
</dbReference>
<dbReference type="InterPro" id="IPR044399">
    <property type="entry name" value="Mb-like_M"/>
</dbReference>
<keyword evidence="1" id="KW-0479">Metal-binding</keyword>
<evidence type="ECO:0000256" key="1">
    <source>
        <dbReference type="RuleBase" id="RU000356"/>
    </source>
</evidence>
<keyword evidence="1" id="KW-0408">Iron</keyword>
<dbReference type="Proteomes" id="UP000023152">
    <property type="component" value="Unassembled WGS sequence"/>
</dbReference>
<dbReference type="PROSITE" id="PS01033">
    <property type="entry name" value="GLOBIN"/>
    <property type="match status" value="1"/>
</dbReference>
<dbReference type="PANTHER" id="PTHR43396">
    <property type="entry name" value="FLAVOHEMOPROTEIN"/>
    <property type="match status" value="1"/>
</dbReference>
<keyword evidence="1" id="KW-0561">Oxygen transport</keyword>
<dbReference type="PANTHER" id="PTHR43396:SF6">
    <property type="entry name" value="ABL201WP"/>
    <property type="match status" value="1"/>
</dbReference>